<keyword evidence="2" id="KW-1185">Reference proteome</keyword>
<accession>A0A364MS62</accession>
<protein>
    <submittedName>
        <fullName evidence="1">Uncharacterized protein</fullName>
    </submittedName>
</protein>
<dbReference type="Proteomes" id="UP000249619">
    <property type="component" value="Unassembled WGS sequence"/>
</dbReference>
<name>A0A364MS62_STELY</name>
<reference evidence="2" key="1">
    <citation type="submission" date="2018-05" db="EMBL/GenBank/DDBJ databases">
        <title>Draft genome sequence of Stemphylium lycopersici strain CIDEFI 213.</title>
        <authorList>
            <person name="Medina R."/>
            <person name="Franco M.E.E."/>
            <person name="Lucentini C.G."/>
            <person name="Saparrat M.C.N."/>
            <person name="Balatti P.A."/>
        </authorList>
    </citation>
    <scope>NUCLEOTIDE SEQUENCE [LARGE SCALE GENOMIC DNA]</scope>
    <source>
        <strain evidence="2">CIDEFI 213</strain>
    </source>
</reference>
<organism evidence="1 2">
    <name type="scientific">Stemphylium lycopersici</name>
    <name type="common">Tomato gray leaf spot disease fungus</name>
    <name type="synonym">Thyrospora lycopersici</name>
    <dbReference type="NCBI Taxonomy" id="183478"/>
    <lineage>
        <taxon>Eukaryota</taxon>
        <taxon>Fungi</taxon>
        <taxon>Dikarya</taxon>
        <taxon>Ascomycota</taxon>
        <taxon>Pezizomycotina</taxon>
        <taxon>Dothideomycetes</taxon>
        <taxon>Pleosporomycetidae</taxon>
        <taxon>Pleosporales</taxon>
        <taxon>Pleosporineae</taxon>
        <taxon>Pleosporaceae</taxon>
        <taxon>Stemphylium</taxon>
    </lineage>
</organism>
<sequence length="178" mass="19551">MTKSGSYLYGHDLLEDNDWPLRCAQAMALLPVPDTRTSGSLVNVLHSSFETVMRMISPLTPLAPLLDGLKNLPCELQGLVFSFMLDSPGGCALFNEDTLVVLEKLRAWPERSHRSILCEGALFAHWDGVGQMSYLAGLYDRDIPGSTQIKQVCLFPVSNPLKNTAGVYFGVAPIPYYG</sequence>
<gene>
    <name evidence="1" type="ORF">DDE83_009016</name>
</gene>
<dbReference type="EMBL" id="QGDH01000309">
    <property type="protein sequence ID" value="RAR00949.1"/>
    <property type="molecule type" value="Genomic_DNA"/>
</dbReference>
<comment type="caution">
    <text evidence="1">The sequence shown here is derived from an EMBL/GenBank/DDBJ whole genome shotgun (WGS) entry which is preliminary data.</text>
</comment>
<dbReference type="AlphaFoldDB" id="A0A364MS62"/>
<evidence type="ECO:0000313" key="1">
    <source>
        <dbReference type="EMBL" id="RAR00949.1"/>
    </source>
</evidence>
<evidence type="ECO:0000313" key="2">
    <source>
        <dbReference type="Proteomes" id="UP000249619"/>
    </source>
</evidence>
<proteinExistence type="predicted"/>
<dbReference type="OrthoDB" id="3688094at2759"/>